<dbReference type="AlphaFoldDB" id="A0A0B6ZEN7"/>
<name>A0A0B6ZEN7_9EUPU</name>
<feature type="transmembrane region" description="Helical" evidence="1">
    <location>
        <begin position="27"/>
        <end position="46"/>
    </location>
</feature>
<gene>
    <name evidence="2" type="primary">ORF60836</name>
</gene>
<proteinExistence type="predicted"/>
<evidence type="ECO:0000313" key="2">
    <source>
        <dbReference type="EMBL" id="CEK66968.1"/>
    </source>
</evidence>
<dbReference type="EMBL" id="HACG01020103">
    <property type="protein sequence ID" value="CEK66968.1"/>
    <property type="molecule type" value="Transcribed_RNA"/>
</dbReference>
<organism evidence="2">
    <name type="scientific">Arion vulgaris</name>
    <dbReference type="NCBI Taxonomy" id="1028688"/>
    <lineage>
        <taxon>Eukaryota</taxon>
        <taxon>Metazoa</taxon>
        <taxon>Spiralia</taxon>
        <taxon>Lophotrochozoa</taxon>
        <taxon>Mollusca</taxon>
        <taxon>Gastropoda</taxon>
        <taxon>Heterobranchia</taxon>
        <taxon>Euthyneura</taxon>
        <taxon>Panpulmonata</taxon>
        <taxon>Eupulmonata</taxon>
        <taxon>Stylommatophora</taxon>
        <taxon>Helicina</taxon>
        <taxon>Arionoidea</taxon>
        <taxon>Arionidae</taxon>
        <taxon>Arion</taxon>
    </lineage>
</organism>
<keyword evidence="1" id="KW-0472">Membrane</keyword>
<keyword evidence="1" id="KW-0812">Transmembrane</keyword>
<protein>
    <submittedName>
        <fullName evidence="2">Uncharacterized protein</fullName>
    </submittedName>
</protein>
<reference evidence="2" key="1">
    <citation type="submission" date="2014-12" db="EMBL/GenBank/DDBJ databases">
        <title>Insight into the proteome of Arion vulgaris.</title>
        <authorList>
            <person name="Aradska J."/>
            <person name="Bulat T."/>
            <person name="Smidak R."/>
            <person name="Sarate P."/>
            <person name="Gangsoo J."/>
            <person name="Sialana F."/>
            <person name="Bilban M."/>
            <person name="Lubec G."/>
        </authorList>
    </citation>
    <scope>NUCLEOTIDE SEQUENCE</scope>
    <source>
        <tissue evidence="2">Skin</tissue>
    </source>
</reference>
<keyword evidence="1" id="KW-1133">Transmembrane helix</keyword>
<sequence length="73" mass="8547">MIKMAEKNKHKQAANNKNTPHKVMYKLYYFILHVIEHIINLLSSSYPSLFKVLKTHYTHTGSLHKCSSSNYPK</sequence>
<evidence type="ECO:0000256" key="1">
    <source>
        <dbReference type="SAM" id="Phobius"/>
    </source>
</evidence>
<accession>A0A0B6ZEN7</accession>